<dbReference type="EMBL" id="BQKY01000002">
    <property type="protein sequence ID" value="GJN88261.1"/>
    <property type="molecule type" value="Genomic_DNA"/>
</dbReference>
<sequence length="475" mass="53236">MPMRTASGVHAQLQKNNDQLPSTTPITKLPEEVLDLIVSHFSGPYTQWFELETLRSWCLTCHAFVASGRRALYRSPSKQGALTTSRDKAYTLLQTLKQHPHLPAAVRELNHLAGSVECFSLYPPGPFASAIHRSIVAFEWQNEMLRLCSQVTRATVALGNPDQARELAELLVAGRVVQHLECRFVDLKDKNEHAVVRALARGLGGTTMPRMDTISLHLTRHVHTANVRPHYVTRKLKVDVSATCLLSAAAYLPKGITGLRSLEIRLGRNKRGLDFQPFLAALSTNYITHFELRPPSDGDIGFEGAPEFYAEGARGPALPLALFGTFKHLRKLDLRACSAMDVARLSLLADSSGATLTHLDLRQTYWAGIAAADFESTNNLAQPTPFEERVMQTLERMPRLKSVSLGVWPFEAVFAPRLALVRWANTRGLTLEVEGCYNEDEEDEEGLYSDEFDPYYDDSDLEAEREYEAYRQNLW</sequence>
<proteinExistence type="predicted"/>
<evidence type="ECO:0000313" key="3">
    <source>
        <dbReference type="Proteomes" id="UP001342314"/>
    </source>
</evidence>
<evidence type="ECO:0000256" key="1">
    <source>
        <dbReference type="SAM" id="MobiDB-lite"/>
    </source>
</evidence>
<feature type="region of interest" description="Disordered" evidence="1">
    <location>
        <begin position="1"/>
        <end position="25"/>
    </location>
</feature>
<organism evidence="2 3">
    <name type="scientific">Rhodotorula paludigena</name>
    <dbReference type="NCBI Taxonomy" id="86838"/>
    <lineage>
        <taxon>Eukaryota</taxon>
        <taxon>Fungi</taxon>
        <taxon>Dikarya</taxon>
        <taxon>Basidiomycota</taxon>
        <taxon>Pucciniomycotina</taxon>
        <taxon>Microbotryomycetes</taxon>
        <taxon>Sporidiobolales</taxon>
        <taxon>Sporidiobolaceae</taxon>
        <taxon>Rhodotorula</taxon>
    </lineage>
</organism>
<evidence type="ECO:0008006" key="4">
    <source>
        <dbReference type="Google" id="ProtNLM"/>
    </source>
</evidence>
<evidence type="ECO:0000313" key="2">
    <source>
        <dbReference type="EMBL" id="GJN88261.1"/>
    </source>
</evidence>
<name>A0AAV5G6T6_9BASI</name>
<keyword evidence="3" id="KW-1185">Reference proteome</keyword>
<gene>
    <name evidence="2" type="ORF">Rhopal_001226-T1</name>
</gene>
<accession>A0AAV5G6T6</accession>
<reference evidence="2 3" key="1">
    <citation type="submission" date="2021-12" db="EMBL/GenBank/DDBJ databases">
        <title>High titer production of polyol ester of fatty acids by Rhodotorula paludigena BS15 towards product separation-free biomass refinery.</title>
        <authorList>
            <person name="Mano J."/>
            <person name="Ono H."/>
            <person name="Tanaka T."/>
            <person name="Naito K."/>
            <person name="Sushida H."/>
            <person name="Ike M."/>
            <person name="Tokuyasu K."/>
            <person name="Kitaoka M."/>
        </authorList>
    </citation>
    <scope>NUCLEOTIDE SEQUENCE [LARGE SCALE GENOMIC DNA]</scope>
    <source>
        <strain evidence="2 3">BS15</strain>
    </source>
</reference>
<dbReference type="AlphaFoldDB" id="A0AAV5G6T6"/>
<comment type="caution">
    <text evidence="2">The sequence shown here is derived from an EMBL/GenBank/DDBJ whole genome shotgun (WGS) entry which is preliminary data.</text>
</comment>
<feature type="compositionally biased region" description="Polar residues" evidence="1">
    <location>
        <begin position="13"/>
        <end position="25"/>
    </location>
</feature>
<dbReference type="Proteomes" id="UP001342314">
    <property type="component" value="Unassembled WGS sequence"/>
</dbReference>
<protein>
    <recommendedName>
        <fullName evidence="4">F-box domain-containing protein</fullName>
    </recommendedName>
</protein>